<reference evidence="1 2" key="1">
    <citation type="submission" date="2011-09" db="EMBL/GenBank/DDBJ databases">
        <title>Complete sequence of chromosome of Thioflavicoccus mobilis 8321.</title>
        <authorList>
            <consortium name="US DOE Joint Genome Institute"/>
            <person name="Lucas S."/>
            <person name="Han J."/>
            <person name="Lapidus A."/>
            <person name="Cheng J.-F."/>
            <person name="Goodwin L."/>
            <person name="Pitluck S."/>
            <person name="Peters L."/>
            <person name="Ovchinnikova G."/>
            <person name="Lu M."/>
            <person name="Detter J.C."/>
            <person name="Han C."/>
            <person name="Tapia R."/>
            <person name="Land M."/>
            <person name="Hauser L."/>
            <person name="Kyrpides N."/>
            <person name="Ivanova N."/>
            <person name="Pagani I."/>
            <person name="Vogl K."/>
            <person name="Liu Z."/>
            <person name="Imhoff J."/>
            <person name="Thiel V."/>
            <person name="Frigaard N.-U."/>
            <person name="Bryant D."/>
            <person name="Woyke T."/>
        </authorList>
    </citation>
    <scope>NUCLEOTIDE SEQUENCE [LARGE SCALE GENOMIC DNA]</scope>
    <source>
        <strain evidence="1 2">8321</strain>
    </source>
</reference>
<dbReference type="Proteomes" id="UP000010816">
    <property type="component" value="Chromosome"/>
</dbReference>
<accession>L0GW97</accession>
<protein>
    <submittedName>
        <fullName evidence="1">Uncharacterized protein</fullName>
    </submittedName>
</protein>
<proteinExistence type="predicted"/>
<evidence type="ECO:0000313" key="2">
    <source>
        <dbReference type="Proteomes" id="UP000010816"/>
    </source>
</evidence>
<sequence length="279" mass="30564">MPTGPADTSLAILERALAETDQRPRPGHRLWLLAHTGTHWREPHLLAWMEQHLPGDAVLCTEGAAFGRMTPRERLAEVLGGIVRVVAAPPPPGRPPVDAGLTAQLWTVVGGEPPLTAADVELLRRHLAAAGQEGVAASALLDDPEFIRTLVKDAEASGIDWMKTVNKPHLLRPALGLAISAPEGFTLLHPQARLYGIEDPRHYAHNLEISRRGQVDADFMKVASLRSRVLFENCIRAMDEAGGTSVCAYLTGFHRGHFLQEARQRRIRVEMVQVTELNG</sequence>
<dbReference type="KEGG" id="tmb:Thimo_2279"/>
<dbReference type="STRING" id="765912.Thimo_2279"/>
<name>L0GW97_9GAMM</name>
<organism evidence="1 2">
    <name type="scientific">Thioflavicoccus mobilis 8321</name>
    <dbReference type="NCBI Taxonomy" id="765912"/>
    <lineage>
        <taxon>Bacteria</taxon>
        <taxon>Pseudomonadati</taxon>
        <taxon>Pseudomonadota</taxon>
        <taxon>Gammaproteobacteria</taxon>
        <taxon>Chromatiales</taxon>
        <taxon>Chromatiaceae</taxon>
        <taxon>Thioflavicoccus</taxon>
    </lineage>
</organism>
<dbReference type="HOGENOM" id="CLU_997258_0_0_6"/>
<dbReference type="AlphaFoldDB" id="L0GW97"/>
<dbReference type="EMBL" id="CP003051">
    <property type="protein sequence ID" value="AGA91023.1"/>
    <property type="molecule type" value="Genomic_DNA"/>
</dbReference>
<evidence type="ECO:0000313" key="1">
    <source>
        <dbReference type="EMBL" id="AGA91023.1"/>
    </source>
</evidence>
<gene>
    <name evidence="1" type="ORF">Thimo_2279</name>
</gene>
<keyword evidence="2" id="KW-1185">Reference proteome</keyword>
<dbReference type="RefSeq" id="WP_015281158.1">
    <property type="nucleotide sequence ID" value="NC_019940.1"/>
</dbReference>